<evidence type="ECO:0000256" key="24">
    <source>
        <dbReference type="ARBA" id="ARBA00023273"/>
    </source>
</evidence>
<dbReference type="Pfam" id="PF06427">
    <property type="entry name" value="UDP-g_GGTase"/>
    <property type="match status" value="1"/>
</dbReference>
<evidence type="ECO:0000256" key="21">
    <source>
        <dbReference type="ARBA" id="ARBA00023180"/>
    </source>
</evidence>
<keyword evidence="14 35" id="KW-0732">Signal</keyword>
<reference evidence="38" key="1">
    <citation type="journal article" date="2013" name="Science">
        <title>Comparative analysis of bat genomes provides insight into the evolution of flight and immunity.</title>
        <authorList>
            <person name="Zhang G."/>
            <person name="Cowled C."/>
            <person name="Shi Z."/>
            <person name="Huang Z."/>
            <person name="Bishop-Lilly K.A."/>
            <person name="Fang X."/>
            <person name="Wynne J.W."/>
            <person name="Xiong Z."/>
            <person name="Baker M.L."/>
            <person name="Zhao W."/>
            <person name="Tachedjian M."/>
            <person name="Zhu Y."/>
            <person name="Zhou P."/>
            <person name="Jiang X."/>
            <person name="Ng J."/>
            <person name="Yang L."/>
            <person name="Wu L."/>
            <person name="Xiao J."/>
            <person name="Feng Y."/>
            <person name="Chen Y."/>
            <person name="Sun X."/>
            <person name="Zhang Y."/>
            <person name="Marsh G.A."/>
            <person name="Crameri G."/>
            <person name="Broder C.C."/>
            <person name="Frey K.G."/>
            <person name="Wang L.F."/>
            <person name="Wang J."/>
        </authorList>
    </citation>
    <scope>NUCLEOTIDE SEQUENCE [LARGE SCALE GENOMIC DNA]</scope>
</reference>
<name>L5KKI7_PTEAL</name>
<dbReference type="CDD" id="cd06432">
    <property type="entry name" value="GT8_HUGT1_C_like"/>
    <property type="match status" value="1"/>
</dbReference>
<dbReference type="Pfam" id="PF25977">
    <property type="entry name" value="DZIP1"/>
    <property type="match status" value="1"/>
</dbReference>
<comment type="cofactor">
    <cofactor evidence="1">
        <name>Ca(2+)</name>
        <dbReference type="ChEBI" id="CHEBI:29108"/>
    </cofactor>
</comment>
<evidence type="ECO:0000256" key="1">
    <source>
        <dbReference type="ARBA" id="ARBA00001913"/>
    </source>
</evidence>
<evidence type="ECO:0000256" key="16">
    <source>
        <dbReference type="ARBA" id="ARBA00022794"/>
    </source>
</evidence>
<dbReference type="PANTHER" id="PTHR11226:SF1">
    <property type="entry name" value="UDP-GLUCOSE:GLYCOPROTEIN GLUCOSYLTRANSFERASE 2"/>
    <property type="match status" value="1"/>
</dbReference>
<dbReference type="Gene3D" id="3.30.160.60">
    <property type="entry name" value="Classic Zinc Finger"/>
    <property type="match status" value="1"/>
</dbReference>
<keyword evidence="16" id="KW-0970">Cilium biogenesis/degradation</keyword>
<dbReference type="Pfam" id="PF18403">
    <property type="entry name" value="Thioredoxin_15"/>
    <property type="match status" value="1"/>
</dbReference>
<keyword evidence="21" id="KW-0325">Glycoprotein</keyword>
<dbReference type="FunCoup" id="L5KKI7">
    <property type="interactions" value="2113"/>
</dbReference>
<dbReference type="GO" id="GO:0008270">
    <property type="term" value="F:zinc ion binding"/>
    <property type="evidence" value="ECO:0007669"/>
    <property type="project" value="UniProtKB-KW"/>
</dbReference>
<evidence type="ECO:0000256" key="6">
    <source>
        <dbReference type="ARBA" id="ARBA00004922"/>
    </source>
</evidence>
<dbReference type="InParanoid" id="L5KKI7"/>
<comment type="similarity">
    <text evidence="8">Belongs to the DZIP C2H2-type zinc-finger protein family.</text>
</comment>
<keyword evidence="24" id="KW-0966">Cell projection</keyword>
<feature type="region of interest" description="Disordered" evidence="34">
    <location>
        <begin position="2143"/>
        <end position="2264"/>
    </location>
</feature>
<dbReference type="InterPro" id="IPR058883">
    <property type="entry name" value="DZIP1_dom"/>
</dbReference>
<dbReference type="InterPro" id="IPR040692">
    <property type="entry name" value="UGGT_TRXL_3"/>
</dbReference>
<feature type="signal peptide" evidence="35">
    <location>
        <begin position="1"/>
        <end position="28"/>
    </location>
</feature>
<keyword evidence="13" id="KW-0479">Metal-binding</keyword>
<feature type="chain" id="PRO_5003969368" description="Cilium assembly protein DZIP1" evidence="35">
    <location>
        <begin position="29"/>
        <end position="2361"/>
    </location>
</feature>
<feature type="compositionally biased region" description="Basic and acidic residues" evidence="34">
    <location>
        <begin position="2293"/>
        <end position="2310"/>
    </location>
</feature>
<dbReference type="eggNOG" id="KOG1879">
    <property type="taxonomic scope" value="Eukaryota"/>
</dbReference>
<feature type="compositionally biased region" description="Low complexity" evidence="34">
    <location>
        <begin position="2342"/>
        <end position="2353"/>
    </location>
</feature>
<dbReference type="GO" id="GO:0036503">
    <property type="term" value="P:ERAD pathway"/>
    <property type="evidence" value="ECO:0007669"/>
    <property type="project" value="TreeGrafter"/>
</dbReference>
<evidence type="ECO:0000256" key="31">
    <source>
        <dbReference type="ARBA" id="ARBA00081614"/>
    </source>
</evidence>
<dbReference type="UniPathway" id="UPA00378"/>
<dbReference type="InterPro" id="IPR040525">
    <property type="entry name" value="UGGT_TRXL_4"/>
</dbReference>
<keyword evidence="20" id="KW-0969">Cilium</keyword>
<evidence type="ECO:0000256" key="4">
    <source>
        <dbReference type="ARBA" id="ARBA00004123"/>
    </source>
</evidence>
<dbReference type="PANTHER" id="PTHR11226">
    <property type="entry name" value="UDP-GLUCOSE GLYCOPROTEIN:GLUCOSYLTRANSFERASE"/>
    <property type="match status" value="1"/>
</dbReference>
<keyword evidence="10" id="KW-0963">Cytoplasm</keyword>
<dbReference type="GO" id="GO:0051082">
    <property type="term" value="F:unfolded protein binding"/>
    <property type="evidence" value="ECO:0007669"/>
    <property type="project" value="TreeGrafter"/>
</dbReference>
<evidence type="ECO:0000313" key="37">
    <source>
        <dbReference type="EMBL" id="ELK11053.1"/>
    </source>
</evidence>
<dbReference type="Pfam" id="PF13815">
    <property type="entry name" value="Dzip-like_N"/>
    <property type="match status" value="1"/>
</dbReference>
<comment type="function">
    <text evidence="25">Recognizes glycoproteins with minor folding defects. Reglucosylates single N-glycans near the misfolded part of the protein, thus providing quality control for protein folding in the endoplasmic reticulum. Reglucosylated proteins are recognized by calreticulin for recycling to the endoplasmic reticulum and refolding or degradation.</text>
</comment>
<dbReference type="PROSITE" id="PS50157">
    <property type="entry name" value="ZINC_FINGER_C2H2_2"/>
    <property type="match status" value="1"/>
</dbReference>
<dbReference type="InterPro" id="IPR040693">
    <property type="entry name" value="UGGT_TRXL_1"/>
</dbReference>
<dbReference type="Gene3D" id="3.90.550.10">
    <property type="entry name" value="Spore Coat Polysaccharide Biosynthesis Protein SpsA, Chain A"/>
    <property type="match status" value="1"/>
</dbReference>
<dbReference type="FunFam" id="3.90.550.10:FF:000004">
    <property type="entry name" value="UDP-glucose glycoprotein glucosyltransferase 1"/>
    <property type="match status" value="1"/>
</dbReference>
<feature type="coiled-coil region" evidence="33">
    <location>
        <begin position="1936"/>
        <end position="1970"/>
    </location>
</feature>
<evidence type="ECO:0000256" key="2">
    <source>
        <dbReference type="ARBA" id="ARBA00004114"/>
    </source>
</evidence>
<dbReference type="GO" id="GO:0003980">
    <property type="term" value="F:UDP-glucose:glycoprotein glucosyltransferase activity"/>
    <property type="evidence" value="ECO:0007669"/>
    <property type="project" value="InterPro"/>
</dbReference>
<comment type="subunit">
    <text evidence="28">Interacts with DAZ1. Interacts with the BBSome; recruits the BBSome to centriolar satellites of the cilium. Interacts with PCM1; localizes DZIP1 and the associated BBSome to centriolar satellites. Interacts with RAB8A (GDP-bound inactive form); recruits RAB8A to the basal body of the cilium and prevents its inhibition by GDI2. Interacts with GDI2; negatively regulates the interaction of GDI2 with GDP-bound RAB8A. Interacts with GLI3; retains GLI3 within the cytoplasm. Interacts with CEP164. Interacts with IFT88.</text>
</comment>
<dbReference type="GO" id="GO:0018279">
    <property type="term" value="P:protein N-linked glycosylation via asparagine"/>
    <property type="evidence" value="ECO:0007669"/>
    <property type="project" value="TreeGrafter"/>
</dbReference>
<dbReference type="Pfam" id="PF18400">
    <property type="entry name" value="Thioredoxin_12"/>
    <property type="match status" value="1"/>
</dbReference>
<evidence type="ECO:0000256" key="33">
    <source>
        <dbReference type="SAM" id="Coils"/>
    </source>
</evidence>
<keyword evidence="23" id="KW-0539">Nucleus</keyword>
<dbReference type="GO" id="GO:0005634">
    <property type="term" value="C:nucleus"/>
    <property type="evidence" value="ECO:0007669"/>
    <property type="project" value="UniProtKB-SubCell"/>
</dbReference>
<keyword evidence="17" id="KW-0256">Endoplasmic reticulum</keyword>
<evidence type="ECO:0000256" key="22">
    <source>
        <dbReference type="ARBA" id="ARBA00023212"/>
    </source>
</evidence>
<evidence type="ECO:0000256" key="25">
    <source>
        <dbReference type="ARBA" id="ARBA00045874"/>
    </source>
</evidence>
<feature type="compositionally biased region" description="Acidic residues" evidence="34">
    <location>
        <begin position="2217"/>
        <end position="2228"/>
    </location>
</feature>
<keyword evidence="12 37" id="KW-0808">Transferase</keyword>
<dbReference type="InterPro" id="IPR009448">
    <property type="entry name" value="UDP-g_GGtrans"/>
</dbReference>
<feature type="coiled-coil region" evidence="33">
    <location>
        <begin position="1789"/>
        <end position="1816"/>
    </location>
</feature>
<evidence type="ECO:0000256" key="28">
    <source>
        <dbReference type="ARBA" id="ARBA00066045"/>
    </source>
</evidence>
<evidence type="ECO:0000256" key="17">
    <source>
        <dbReference type="ARBA" id="ARBA00022824"/>
    </source>
</evidence>
<evidence type="ECO:0000256" key="14">
    <source>
        <dbReference type="ARBA" id="ARBA00022729"/>
    </source>
</evidence>
<dbReference type="SMART" id="SM00355">
    <property type="entry name" value="ZnF_C2H2"/>
    <property type="match status" value="1"/>
</dbReference>
<evidence type="ECO:0000256" key="27">
    <source>
        <dbReference type="ARBA" id="ARBA00058102"/>
    </source>
</evidence>
<keyword evidence="38" id="KW-1185">Reference proteome</keyword>
<evidence type="ECO:0000256" key="8">
    <source>
        <dbReference type="ARBA" id="ARBA00009131"/>
    </source>
</evidence>
<keyword evidence="19 33" id="KW-0175">Coiled coil</keyword>
<evidence type="ECO:0000256" key="34">
    <source>
        <dbReference type="SAM" id="MobiDB-lite"/>
    </source>
</evidence>
<evidence type="ECO:0000256" key="3">
    <source>
        <dbReference type="ARBA" id="ARBA00004120"/>
    </source>
</evidence>
<evidence type="ECO:0000256" key="18">
    <source>
        <dbReference type="ARBA" id="ARBA00022833"/>
    </source>
</evidence>
<keyword evidence="18" id="KW-0862">Zinc</keyword>
<feature type="compositionally biased region" description="Polar residues" evidence="34">
    <location>
        <begin position="2165"/>
        <end position="2176"/>
    </location>
</feature>
<evidence type="ECO:0000256" key="13">
    <source>
        <dbReference type="ARBA" id="ARBA00022723"/>
    </source>
</evidence>
<evidence type="ECO:0000256" key="11">
    <source>
        <dbReference type="ARBA" id="ARBA00022676"/>
    </source>
</evidence>
<dbReference type="Pfam" id="PF18402">
    <property type="entry name" value="Thioredoxin_14"/>
    <property type="match status" value="1"/>
</dbReference>
<keyword evidence="9" id="KW-0217">Developmental protein</keyword>
<evidence type="ECO:0000256" key="15">
    <source>
        <dbReference type="ARBA" id="ARBA00022771"/>
    </source>
</evidence>
<dbReference type="GO" id="GO:0034451">
    <property type="term" value="C:centriolar satellite"/>
    <property type="evidence" value="ECO:0007669"/>
    <property type="project" value="UniProtKB-ARBA"/>
</dbReference>
<feature type="region of interest" description="Disordered" evidence="34">
    <location>
        <begin position="2021"/>
        <end position="2046"/>
    </location>
</feature>
<dbReference type="STRING" id="9402.L5KKI7"/>
<evidence type="ECO:0000256" key="20">
    <source>
        <dbReference type="ARBA" id="ARBA00023069"/>
    </source>
</evidence>
<evidence type="ECO:0000256" key="30">
    <source>
        <dbReference type="ARBA" id="ARBA00079993"/>
    </source>
</evidence>
<dbReference type="InterPro" id="IPR013087">
    <property type="entry name" value="Znf_C2H2_type"/>
</dbReference>
<dbReference type="GO" id="GO:0060271">
    <property type="term" value="P:cilium assembly"/>
    <property type="evidence" value="ECO:0007669"/>
    <property type="project" value="UniProtKB-ARBA"/>
</dbReference>
<evidence type="ECO:0000256" key="19">
    <source>
        <dbReference type="ARBA" id="ARBA00023054"/>
    </source>
</evidence>
<evidence type="ECO:0000256" key="26">
    <source>
        <dbReference type="ARBA" id="ARBA00048456"/>
    </source>
</evidence>
<dbReference type="GO" id="GO:0007507">
    <property type="term" value="P:heart development"/>
    <property type="evidence" value="ECO:0007669"/>
    <property type="project" value="UniProtKB-ARBA"/>
</dbReference>
<dbReference type="PROSITE" id="PS00028">
    <property type="entry name" value="ZINC_FINGER_C2H2_1"/>
    <property type="match status" value="1"/>
</dbReference>
<dbReference type="GO" id="GO:0005788">
    <property type="term" value="C:endoplasmic reticulum lumen"/>
    <property type="evidence" value="ECO:0007669"/>
    <property type="project" value="UniProtKB-SubCell"/>
</dbReference>
<evidence type="ECO:0000256" key="9">
    <source>
        <dbReference type="ARBA" id="ARBA00022473"/>
    </source>
</evidence>
<dbReference type="InterPro" id="IPR040694">
    <property type="entry name" value="UGGT_TRXL_2"/>
</dbReference>
<evidence type="ECO:0000256" key="35">
    <source>
        <dbReference type="SAM" id="SignalP"/>
    </source>
</evidence>
<comment type="similarity">
    <text evidence="7">Belongs to the glycosyltransferase 8 family.</text>
</comment>
<comment type="pathway">
    <text evidence="6">Protein modification; protein glycosylation.</text>
</comment>
<evidence type="ECO:0000256" key="5">
    <source>
        <dbReference type="ARBA" id="ARBA00004319"/>
    </source>
</evidence>
<evidence type="ECO:0000256" key="32">
    <source>
        <dbReference type="PROSITE-ProRule" id="PRU00042"/>
    </source>
</evidence>
<keyword evidence="22" id="KW-0206">Cytoskeleton</keyword>
<dbReference type="GO" id="GO:0005814">
    <property type="term" value="C:centriole"/>
    <property type="evidence" value="ECO:0007669"/>
    <property type="project" value="UniProtKB-SubCell"/>
</dbReference>
<dbReference type="SUPFAM" id="SSF53448">
    <property type="entry name" value="Nucleotide-diphospho-sugar transferases"/>
    <property type="match status" value="1"/>
</dbReference>
<dbReference type="InterPro" id="IPR040497">
    <property type="entry name" value="Glyco_transf_24"/>
</dbReference>
<evidence type="ECO:0000256" key="12">
    <source>
        <dbReference type="ARBA" id="ARBA00022679"/>
    </source>
</evidence>
<keyword evidence="15 32" id="KW-0863">Zinc-finger</keyword>
<protein>
    <recommendedName>
        <fullName evidence="29">Cilium assembly protein DZIP1</fullName>
    </recommendedName>
    <alternativeName>
        <fullName evidence="30">DAZ-interacting zinc finger protein 1</fullName>
    </alternativeName>
    <alternativeName>
        <fullName evidence="31">UDP-glucose ceramide glucosyltransferase-like 1</fullName>
    </alternativeName>
</protein>
<evidence type="ECO:0000256" key="7">
    <source>
        <dbReference type="ARBA" id="ARBA00006351"/>
    </source>
</evidence>
<feature type="domain" description="C2H2-type" evidence="36">
    <location>
        <begin position="1752"/>
        <end position="1780"/>
    </location>
</feature>
<organism evidence="37 38">
    <name type="scientific">Pteropus alecto</name>
    <name type="common">Black flying fox</name>
    <dbReference type="NCBI Taxonomy" id="9402"/>
    <lineage>
        <taxon>Eukaryota</taxon>
        <taxon>Metazoa</taxon>
        <taxon>Chordata</taxon>
        <taxon>Craniata</taxon>
        <taxon>Vertebrata</taxon>
        <taxon>Euteleostomi</taxon>
        <taxon>Mammalia</taxon>
        <taxon>Eutheria</taxon>
        <taxon>Laurasiatheria</taxon>
        <taxon>Chiroptera</taxon>
        <taxon>Yinpterochiroptera</taxon>
        <taxon>Pteropodoidea</taxon>
        <taxon>Pteropodidae</taxon>
        <taxon>Pteropodinae</taxon>
        <taxon>Pteropus</taxon>
    </lineage>
</organism>
<comment type="subcellular location">
    <subcellularLocation>
        <location evidence="3">Cytoplasm</location>
        <location evidence="3">Cytoskeleton</location>
        <location evidence="3">Cilium basal body</location>
    </subcellularLocation>
    <subcellularLocation>
        <location evidence="2">Cytoplasm</location>
        <location evidence="2">Cytoskeleton</location>
        <location evidence="2">Microtubule organizing center</location>
        <location evidence="2">Centrosome</location>
        <location evidence="2">Centriole</location>
    </subcellularLocation>
    <subcellularLocation>
        <location evidence="5">Endoplasmic reticulum lumen</location>
    </subcellularLocation>
    <subcellularLocation>
        <location evidence="4">Nucleus</location>
    </subcellularLocation>
</comment>
<dbReference type="GO" id="GO:0036064">
    <property type="term" value="C:ciliary basal body"/>
    <property type="evidence" value="ECO:0007669"/>
    <property type="project" value="UniProtKB-ARBA"/>
</dbReference>
<feature type="compositionally biased region" description="Acidic residues" evidence="34">
    <location>
        <begin position="2282"/>
        <end position="2292"/>
    </location>
</feature>
<dbReference type="Pfam" id="PF18401">
    <property type="entry name" value="Thioredoxin_13"/>
    <property type="match status" value="1"/>
</dbReference>
<accession>L5KKI7</accession>
<evidence type="ECO:0000259" key="36">
    <source>
        <dbReference type="PROSITE" id="PS50157"/>
    </source>
</evidence>
<comment type="catalytic activity">
    <reaction evidence="26">
        <text>N(4)-(alpha-D-Man-(1-&gt;2)-alpha-D-Man-(1-&gt;2)-alpha-D-Man-(1-&gt;3)-[alpha-D-Man-(1-&gt;2)-alpha-D-Man-(1-&gt;3)-[alpha-D-Man-(1-&gt;2)-alpha-D-Man-(1-&gt;6)]-alpha-D-Man-(1-&gt;6)]-beta-D-Man-(1-&gt;4)-beta-D-GlcNAc-(1-&gt;4)-beta-D-GlcNAc)-L-asparaginyl-[protein] (N-glucan mannose isomer 9A1,2,3B1,2,3) + UDP-alpha-D-glucose = N(4)-(alpha-D-Glc-(1-&gt;3)-alpha-D-Man-(1-&gt;2)-alpha-D-Man-(1-&gt;2)-alpha-D-Man-(1-&gt;3)-[alpha-D-Man-(1-&gt;2)-alpha-D-Man-(1-&gt;3)-[alpha-D-Man-(1-&gt;2)-alpha-D-Man-(1-&gt;6)]-alpha-D-Man-(1-&gt;6)]-beta-D-Man-(1-&gt;4)-beta-D-GlcNAc-(1-&gt;4)-beta-D-GlcNAc)-L-asparaginyl-[protein] + UDP + H(+)</text>
        <dbReference type="Rhea" id="RHEA:61304"/>
        <dbReference type="Rhea" id="RHEA-COMP:14356"/>
        <dbReference type="Rhea" id="RHEA-COMP:14357"/>
        <dbReference type="ChEBI" id="CHEBI:15378"/>
        <dbReference type="ChEBI" id="CHEBI:58223"/>
        <dbReference type="ChEBI" id="CHEBI:58885"/>
        <dbReference type="ChEBI" id="CHEBI:59080"/>
        <dbReference type="ChEBI" id="CHEBI:139493"/>
    </reaction>
</comment>
<keyword evidence="11" id="KW-0328">Glycosyltransferase</keyword>
<gene>
    <name evidence="37" type="ORF">PAL_GLEAN10020406</name>
</gene>
<proteinExistence type="inferred from homology"/>
<dbReference type="EMBL" id="KB030714">
    <property type="protein sequence ID" value="ELK11053.1"/>
    <property type="molecule type" value="Genomic_DNA"/>
</dbReference>
<dbReference type="InterPro" id="IPR032714">
    <property type="entry name" value="DZIP1_N"/>
</dbReference>
<feature type="compositionally biased region" description="Low complexity" evidence="34">
    <location>
        <begin position="2200"/>
        <end position="2213"/>
    </location>
</feature>
<dbReference type="InterPro" id="IPR029044">
    <property type="entry name" value="Nucleotide-diphossugar_trans"/>
</dbReference>
<feature type="region of interest" description="Disordered" evidence="34">
    <location>
        <begin position="2277"/>
        <end position="2361"/>
    </location>
</feature>
<comment type="function">
    <text evidence="27">Molecular adapter that recruits protein complexes required for cilium assembly and function to the cilium basal body. At the exit of mitosis, localizes to the basal body and ciliary base of the forming primary cilium where it recruits and activates RAB8A to direct vesicle-mediated transport of proteins to the cilium. Also recruits the BBSome, a complex involved in cilium biogenesis, by bridging it to PCM1 at the centriolar satellites of the cilium. It is also required for the recruitment to the cilium basal body of the intraflagellar transport (IFT) machinery as well as the ciliary appendage proteins CEP164 and NINEIN. Functions as a regulator of Hedgehog signaling both through its role in cilium assembly but also probably through its ability to retain GLI3 within the cytoplasm. It is involved in spermatogenesis through its role in organization of the basal body and assembly of the sperm flagellum. Also indirectly involved in heart development through its function in ciliogenesis.</text>
</comment>
<evidence type="ECO:0000256" key="29">
    <source>
        <dbReference type="ARBA" id="ARBA00072553"/>
    </source>
</evidence>
<evidence type="ECO:0000256" key="23">
    <source>
        <dbReference type="ARBA" id="ARBA00023242"/>
    </source>
</evidence>
<dbReference type="FunFam" id="3.30.160.60:FF:001591">
    <property type="entry name" value="DAZ interacting zinc finger protein 1"/>
    <property type="match status" value="1"/>
</dbReference>
<evidence type="ECO:0000256" key="10">
    <source>
        <dbReference type="ARBA" id="ARBA00022490"/>
    </source>
</evidence>
<dbReference type="Proteomes" id="UP000010552">
    <property type="component" value="Unassembled WGS sequence"/>
</dbReference>
<sequence length="2361" mass="271094">MAKKATILVQLLLGSTILWLSLLGSGTASESKSVTARLAAKWPETPLLLEASEFMAEESNEKFWQFLDTVKELAIYKQTESDYSHYNLILKKAGQFLDNLHINLLKFAFSLRAYSPTIQMFQQIAADEPPPDGCDAFVVIHKKHTCKINEIKKLLKKATSRPRPYLFKGDHKFPTNKENLPVIILYAEMGTRAFGKFHRVLSEKAQNGEILYVLRHYIQKPASQKTYLSGYGVELVIKSTEYKALDDTQVKTVSNTTVEGEIETNEVQGFLFGKLKERYSDLRDNLTAFQKYLIESNKEMMPLKVWELQDLSFQAASQIMSTPVYDAIKLMKDISQNFPIKARSLTRIPVNQHLRKEIQENQKDLNNRFEIQPGDAFLYINGLRIDIDAYDPFSILDMLKLEGKMMNGLHNLGINGEYMSKFLKLNSHVWDNTYVLDIRHSSVMWINDLENDELYVMWPTSCQELLKPILPGSIPSIRRNFHNLVLFIDPAQEYTMDFIKLAERLYYHKIPLRIGFVFIINTDDEVSGMNDAGVALWRAFNYIAEEHDVSQAFVSITHMYQKVKKQNTLTVDNVKSVLQNKFPSANVQDILGIHSRYDDERKAGANFYKMIGLGPLPQALYNGESFNREELNIKELEMAVIQKMIDTTIYLQREVFMGTLNDRTNAVDFLMDKNNVIPRINPLILHSKRQYLNLISTSVTADIEDFSTFFFLDSQDKSAVIAKNMYYLTQEDDNAISSITLWIIADFDKPSGRKLLWNALMHMKTSFHSRLGVIYNPTSKINEENTAISRGILAAFLTQKNTFLRNFLRKLAKEETATAVYSGDKIITFLSEGMDKNAFEKKYNTIGVNIFRTHQLFCQDVLKLRPGERSIVSNGKFLGPLDENFYAEDFYLLEKITFTNLVEKIKGIVENMAISSKNMSDLIMKIDALVSSLPKRASRYDVTFLKENHSIITINPQENDVFFDVIGIVDPLTREAQKMAQLLNVLGKIINMKIKLFLNCRGKLSEAPLKSFYRFVLEPELKFLGNDIIGPEAKFLDIPESPLLTLNMITPEGWLVETVHSNCDLDNIHLKDIERTVIADYELEYLLLEGHCFDIMTEQPPRGLQFTLGTKNQPVAVDTIVMANLGYFQLKANPGAWILKLRQGKSEDIYQIVGHEGTDSQPDLGDAVVVLNSFRSKIIEVQVQKKPDKIKEDILNDKGGKKGMWDSIKSFTRSLHKEKDEIETDVLNIFSVASGHLYERFLRIMMLSVLRNTKTPVKFWFLKNYLSPTFKEVIPHMAKEYGFQYELVQYRWPRWLHQQTEKQRIIWGYKILFLDVLFPLAVDKIIFVDADQIVRHDLKELRDFNLDGAPYGYTPFCDSRTEMDGYRFWKTGYWASHLLRRKYHISALYVVDLKKFRRIAAGDRLRGQYQALSQDPNSLSNLDQDLPNNMIYQVAIKSLPQDWLWCETWCDDESKQRAKTIDLCNNPKTKEPKLEAAARIVPEWVEYDNEIRRLLDHLENKKKNAAHPANIPKISKRSTNSKQADRYHLTPVRMATINKSTNNKCSRGCGEKGTLVQCWWAGTLVQPPFQKQVYYSLGSGLEGPDGPAAAAAGAAAMACVPPSAASGHLPFFQFRPRLESVDWRRLSAIDVDKVAGAVDVLTLQENIVNITFCKLEDEKCPHCQSGVDPVLLKLIRLAQLTIEYLLHSQEFLTSQLHNLEERLRLSLADCEQSKNLLTKQAGEIKLLKEECKRRKKMISTQQMMIEAKASYYQCHFCDKAFMNQAFLQSHIQRRHPEDSHFEYKKKAQTDKLQNEIDMLKEQLQLTKSQLEAAQHAHAVRFSKEYEMQKTKEEEFLKLFDRWKEEEKEKLVDEMEKVKEMFMKEFKELTSKNTALEYQLLEIQKSNMQIKSNIGTLKDEHEFKEERPQYPQDFQNVMQLLDSQLLSHIEKLRTSMIDDLNASNVFYKKRIEELGQRLQEQNELIITQRQQIKEFTSKPFNSVIEPKVNVPAPQTLDAKSSLTMAHEQAFSSHILEPIEELSEEEKGRENEQKLNNNKNHLRKALKNNPSLTKEIRTVLEQSLVEKLETLGINADIRGIPSDHLNRVLKTVESARHDRERQIPNIQQIREYLEHEVSCKIEERTLLSSDKYSAAQMDTLSTGEIPKAIQLPPKSRQLIRQRPVFTDRTSVPKTSPFSSEEELDGDDLIQAYTSPDLPPVQSSKSKSSFGKNNVKSDTDWTEGSEIEDSDISPKPTGTSIKTLTEKVEKTVSNHRNVNKPVGGINVAEAFTRRELKEELKYADVDDDDWDISSLEEEKSLGKKTGKEQKEPPPVKNESNATQVPSAWGAPNLKGPKGEGLQDESSTLKSSLVTVTDWSDSSDV</sequence>
<evidence type="ECO:0000313" key="38">
    <source>
        <dbReference type="Proteomes" id="UP000010552"/>
    </source>
</evidence>
<dbReference type="Pfam" id="PF18404">
    <property type="entry name" value="Glyco_transf_24"/>
    <property type="match status" value="1"/>
</dbReference>
<dbReference type="GO" id="GO:0062063">
    <property type="term" value="F:BBSome binding"/>
    <property type="evidence" value="ECO:0007669"/>
    <property type="project" value="UniProtKB-ARBA"/>
</dbReference>